<dbReference type="AlphaFoldDB" id="B8GHX4"/>
<sequence length="129" mass="14746">MSTEIVEDTGAEPLFPYLRRHAIEHEAASRLRGLGYGVIRTDGRYPGVNLIAMKGDHFRFVCVRRRKKPAGILAQVAKVYAEDLYELRRYISSIVAADLWIWSTADRWRYFAVYPGGIQEIGENDASRL</sequence>
<dbReference type="OrthoDB" id="118036at2157"/>
<dbReference type="SUPFAM" id="SSF52980">
    <property type="entry name" value="Restriction endonuclease-like"/>
    <property type="match status" value="1"/>
</dbReference>
<organism evidence="1 2">
    <name type="scientific">Methanosphaerula palustris (strain ATCC BAA-1556 / DSM 19958 / E1-9c)</name>
    <dbReference type="NCBI Taxonomy" id="521011"/>
    <lineage>
        <taxon>Archaea</taxon>
        <taxon>Methanobacteriati</taxon>
        <taxon>Methanobacteriota</taxon>
        <taxon>Stenosarchaea group</taxon>
        <taxon>Methanomicrobia</taxon>
        <taxon>Methanomicrobiales</taxon>
        <taxon>Methanoregulaceae</taxon>
        <taxon>Methanosphaerula</taxon>
    </lineage>
</organism>
<dbReference type="InterPro" id="IPR011335">
    <property type="entry name" value="Restrct_endonuc-II-like"/>
</dbReference>
<evidence type="ECO:0000313" key="1">
    <source>
        <dbReference type="EMBL" id="ACL16714.1"/>
    </source>
</evidence>
<dbReference type="STRING" id="521011.Mpal_1384"/>
<gene>
    <name evidence="1" type="ordered locus">Mpal_1384</name>
</gene>
<protein>
    <submittedName>
        <fullName evidence="1">Uncharacterized protein</fullName>
    </submittedName>
</protein>
<keyword evidence="2" id="KW-1185">Reference proteome</keyword>
<dbReference type="EMBL" id="CP001338">
    <property type="protein sequence ID" value="ACL16714.1"/>
    <property type="molecule type" value="Genomic_DNA"/>
</dbReference>
<reference evidence="1 2" key="1">
    <citation type="journal article" date="2015" name="Genome Announc.">
        <title>Complete Genome Sequence of Methanosphaerula palustris E1-9CT, a Hydrogenotrophic Methanogen Isolated from a Minerotrophic Fen Peatland.</title>
        <authorList>
            <person name="Cadillo-Quiroz H."/>
            <person name="Browne P."/>
            <person name="Kyrpides N."/>
            <person name="Woyke T."/>
            <person name="Goodwin L."/>
            <person name="Detter C."/>
            <person name="Yavitt J.B."/>
            <person name="Zinder S.H."/>
        </authorList>
    </citation>
    <scope>NUCLEOTIDE SEQUENCE [LARGE SCALE GENOMIC DNA]</scope>
    <source>
        <strain evidence="2">ATCC BAA-1556 / DSM 19958 / E1-9c</strain>
    </source>
</reference>
<dbReference type="GeneID" id="7269989"/>
<accession>B8GHX4</accession>
<dbReference type="RefSeq" id="WP_012618033.1">
    <property type="nucleotide sequence ID" value="NC_011832.1"/>
</dbReference>
<evidence type="ECO:0000313" key="2">
    <source>
        <dbReference type="Proteomes" id="UP000002457"/>
    </source>
</evidence>
<name>B8GHX4_METPE</name>
<dbReference type="Proteomes" id="UP000002457">
    <property type="component" value="Chromosome"/>
</dbReference>
<dbReference type="eggNOG" id="arCOG09441">
    <property type="taxonomic scope" value="Archaea"/>
</dbReference>
<dbReference type="KEGG" id="mpl:Mpal_1384"/>
<dbReference type="HOGENOM" id="CLU_1943884_0_0_2"/>
<proteinExistence type="predicted"/>